<gene>
    <name evidence="2" type="ORF">FKY71_02495</name>
</gene>
<dbReference type="PANTHER" id="PTHR33797">
    <property type="entry name" value="ORGANIC HYDROPEROXIDE RESISTANCE PROTEIN-LIKE"/>
    <property type="match status" value="1"/>
</dbReference>
<dbReference type="Gene3D" id="2.20.25.10">
    <property type="match status" value="1"/>
</dbReference>
<dbReference type="InterPro" id="IPR019953">
    <property type="entry name" value="OHR"/>
</dbReference>
<proteinExistence type="inferred from homology"/>
<protein>
    <submittedName>
        <fullName evidence="2">Organic hydroperoxide resistance protein</fullName>
    </submittedName>
</protein>
<dbReference type="InterPro" id="IPR003718">
    <property type="entry name" value="OsmC/Ohr_fam"/>
</dbReference>
<dbReference type="Gene3D" id="3.30.300.20">
    <property type="match status" value="1"/>
</dbReference>
<comment type="similarity">
    <text evidence="1">Belongs to the OsmC/Ohr family.</text>
</comment>
<dbReference type="InterPro" id="IPR015946">
    <property type="entry name" value="KH_dom-like_a/b"/>
</dbReference>
<name>A0A540VV51_9GAMM</name>
<accession>A0A540VV51</accession>
<dbReference type="GO" id="GO:0006979">
    <property type="term" value="P:response to oxidative stress"/>
    <property type="evidence" value="ECO:0007669"/>
    <property type="project" value="InterPro"/>
</dbReference>
<evidence type="ECO:0000313" key="3">
    <source>
        <dbReference type="Proteomes" id="UP000315400"/>
    </source>
</evidence>
<comment type="caution">
    <text evidence="2">The sequence shown here is derived from an EMBL/GenBank/DDBJ whole genome shotgun (WGS) entry which is preliminary data.</text>
</comment>
<dbReference type="EMBL" id="VIFK01000008">
    <property type="protein sequence ID" value="TQF00613.1"/>
    <property type="molecule type" value="Genomic_DNA"/>
</dbReference>
<dbReference type="SUPFAM" id="SSF82784">
    <property type="entry name" value="OsmC-like"/>
    <property type="match status" value="1"/>
</dbReference>
<reference evidence="2 3" key="1">
    <citation type="submission" date="2019-06" db="EMBL/GenBank/DDBJ databases">
        <title>Metagenome assembled Genome of Spiribacter salinus SL48-SHIP from the microbial mat of Salt Lake 48 (Novosibirsk region, Russia).</title>
        <authorList>
            <person name="Shipova A."/>
            <person name="Rozanov A.S."/>
            <person name="Bryanskaya A.V."/>
            <person name="Peltek S.E."/>
        </authorList>
    </citation>
    <scope>NUCLEOTIDE SEQUENCE [LARGE SCALE GENOMIC DNA]</scope>
    <source>
        <strain evidence="2">SL48-SHIP-2</strain>
    </source>
</reference>
<dbReference type="NCBIfam" id="TIGR03561">
    <property type="entry name" value="organ_hyd_perox"/>
    <property type="match status" value="1"/>
</dbReference>
<dbReference type="Proteomes" id="UP000315400">
    <property type="component" value="Unassembled WGS sequence"/>
</dbReference>
<dbReference type="Pfam" id="PF02566">
    <property type="entry name" value="OsmC"/>
    <property type="match status" value="1"/>
</dbReference>
<sequence>MNIVYTTKVTASGGRDGHAESDDGLLNLDLSMPDKMGGAGKAATNPEQLFGAGYAACFENAVLHVAKQEGHEPSHTAVTAHVGLGLNDDGSFGLDVTLDVAIEGLDRATAEAVVKEADRLCPYSNAVRGNVPVKISVN</sequence>
<dbReference type="AlphaFoldDB" id="A0A540VV51"/>
<organism evidence="2 3">
    <name type="scientific">Spiribacter salinus</name>
    <dbReference type="NCBI Taxonomy" id="1335746"/>
    <lineage>
        <taxon>Bacteria</taxon>
        <taxon>Pseudomonadati</taxon>
        <taxon>Pseudomonadota</taxon>
        <taxon>Gammaproteobacteria</taxon>
        <taxon>Chromatiales</taxon>
        <taxon>Ectothiorhodospiraceae</taxon>
        <taxon>Spiribacter</taxon>
    </lineage>
</organism>
<evidence type="ECO:0000313" key="2">
    <source>
        <dbReference type="EMBL" id="TQF00613.1"/>
    </source>
</evidence>
<evidence type="ECO:0000256" key="1">
    <source>
        <dbReference type="ARBA" id="ARBA00007378"/>
    </source>
</evidence>
<dbReference type="InterPro" id="IPR036102">
    <property type="entry name" value="OsmC/Ohrsf"/>
</dbReference>
<dbReference type="PANTHER" id="PTHR33797:SF2">
    <property type="entry name" value="ORGANIC HYDROPEROXIDE RESISTANCE PROTEIN-LIKE"/>
    <property type="match status" value="1"/>
</dbReference>